<dbReference type="PANTHER" id="PTHR12709">
    <property type="entry name" value="DNA-DIRECTED RNA POLYMERASE II, III"/>
    <property type="match status" value="1"/>
</dbReference>
<keyword evidence="3 5" id="KW-0804">Transcription</keyword>
<comment type="caution">
    <text evidence="7">The sequence shown here is derived from an EMBL/GenBank/DDBJ whole genome shotgun (WGS) entry which is preliminary data.</text>
</comment>
<evidence type="ECO:0000256" key="1">
    <source>
        <dbReference type="ARBA" id="ARBA00004123"/>
    </source>
</evidence>
<proteinExistence type="predicted"/>
<sequence>MEGLKVAEANLTVYVHPSKSNRVPEAILRELSHHLFKFNESFDGVLLAYGINGLDQNAKILPGVHPYFAVKLKADLLLFYPKPDMLLEGKVVKLTQESIHVIVLGFSAAIITAENIRHEFKYKTKRGEEQFVSRSHKRHVIKAGAVIRFIVKSFDEEILHIFGSLIPTHTGSIHWLDRKSEDVSVHDSSTKKRKDKDDGQFPEHGGKEAFSPSDHSNVKKSKKHRIKNQ</sequence>
<organism evidence="7 8">
    <name type="scientific">Rubroshorea leprosula</name>
    <dbReference type="NCBI Taxonomy" id="152421"/>
    <lineage>
        <taxon>Eukaryota</taxon>
        <taxon>Viridiplantae</taxon>
        <taxon>Streptophyta</taxon>
        <taxon>Embryophyta</taxon>
        <taxon>Tracheophyta</taxon>
        <taxon>Spermatophyta</taxon>
        <taxon>Magnoliopsida</taxon>
        <taxon>eudicotyledons</taxon>
        <taxon>Gunneridae</taxon>
        <taxon>Pentapetalae</taxon>
        <taxon>rosids</taxon>
        <taxon>malvids</taxon>
        <taxon>Malvales</taxon>
        <taxon>Dipterocarpaceae</taxon>
        <taxon>Rubroshorea</taxon>
    </lineage>
</organism>
<dbReference type="GO" id="GO:0006352">
    <property type="term" value="P:DNA-templated transcription initiation"/>
    <property type="evidence" value="ECO:0007669"/>
    <property type="project" value="UniProtKB-UniRule"/>
</dbReference>
<comment type="subcellular location">
    <subcellularLocation>
        <location evidence="1 5">Nucleus</location>
    </subcellularLocation>
</comment>
<dbReference type="InterPro" id="IPR045113">
    <property type="entry name" value="Rpb7-like"/>
</dbReference>
<evidence type="ECO:0000256" key="3">
    <source>
        <dbReference type="ARBA" id="ARBA00023163"/>
    </source>
</evidence>
<protein>
    <recommendedName>
        <fullName evidence="5">DNA-directed RNA polymerase subunit</fullName>
    </recommendedName>
</protein>
<evidence type="ECO:0000313" key="8">
    <source>
        <dbReference type="Proteomes" id="UP001054252"/>
    </source>
</evidence>
<evidence type="ECO:0000256" key="5">
    <source>
        <dbReference type="RuleBase" id="RU369086"/>
    </source>
</evidence>
<feature type="compositionally biased region" description="Basic residues" evidence="6">
    <location>
        <begin position="218"/>
        <end position="229"/>
    </location>
</feature>
<accession>A0AAV5JTC6</accession>
<keyword evidence="8" id="KW-1185">Reference proteome</keyword>
<evidence type="ECO:0000256" key="6">
    <source>
        <dbReference type="SAM" id="MobiDB-lite"/>
    </source>
</evidence>
<dbReference type="Gene3D" id="2.40.50.1060">
    <property type="match status" value="1"/>
</dbReference>
<dbReference type="FunFam" id="3.30.1490.120:FF:000006">
    <property type="entry name" value="DNA-directed RNA polymerase"/>
    <property type="match status" value="1"/>
</dbReference>
<dbReference type="GO" id="GO:0005736">
    <property type="term" value="C:RNA polymerase I complex"/>
    <property type="evidence" value="ECO:0007669"/>
    <property type="project" value="TreeGrafter"/>
</dbReference>
<dbReference type="EMBL" id="BPVZ01000049">
    <property type="protein sequence ID" value="GKV17874.1"/>
    <property type="molecule type" value="Genomic_DNA"/>
</dbReference>
<dbReference type="Gene3D" id="3.30.1490.120">
    <property type="entry name" value="RNA polymerase Rpb7-like, N-terminal domain"/>
    <property type="match status" value="1"/>
</dbReference>
<dbReference type="PANTHER" id="PTHR12709:SF5">
    <property type="entry name" value="DNA-DIRECTED RNA POLYMERASE I SUBUNIT RPA43"/>
    <property type="match status" value="1"/>
</dbReference>
<dbReference type="InterPro" id="IPR036898">
    <property type="entry name" value="RNA_pol_Rpb7-like_N_sf"/>
</dbReference>
<dbReference type="AlphaFoldDB" id="A0AAV5JTC6"/>
<keyword evidence="2 5" id="KW-0240">DNA-directed RNA polymerase</keyword>
<keyword evidence="4 5" id="KW-0539">Nucleus</keyword>
<feature type="compositionally biased region" description="Basic and acidic residues" evidence="6">
    <location>
        <begin position="183"/>
        <end position="207"/>
    </location>
</feature>
<name>A0AAV5JTC6_9ROSI</name>
<comment type="function">
    <text evidence="5">DNA-dependent RNA polymerase which catalyzes the transcription of DNA into RNA using the four ribonucleoside triphosphates as substrates.</text>
</comment>
<gene>
    <name evidence="7" type="ORF">SLEP1_g28328</name>
</gene>
<evidence type="ECO:0000256" key="4">
    <source>
        <dbReference type="ARBA" id="ARBA00023242"/>
    </source>
</evidence>
<dbReference type="Proteomes" id="UP001054252">
    <property type="component" value="Unassembled WGS sequence"/>
</dbReference>
<evidence type="ECO:0000256" key="2">
    <source>
        <dbReference type="ARBA" id="ARBA00022478"/>
    </source>
</evidence>
<reference evidence="7 8" key="1">
    <citation type="journal article" date="2021" name="Commun. Biol.">
        <title>The genome of Shorea leprosula (Dipterocarpaceae) highlights the ecological relevance of drought in aseasonal tropical rainforests.</title>
        <authorList>
            <person name="Ng K.K.S."/>
            <person name="Kobayashi M.J."/>
            <person name="Fawcett J.A."/>
            <person name="Hatakeyama M."/>
            <person name="Paape T."/>
            <person name="Ng C.H."/>
            <person name="Ang C.C."/>
            <person name="Tnah L.H."/>
            <person name="Lee C.T."/>
            <person name="Nishiyama T."/>
            <person name="Sese J."/>
            <person name="O'Brien M.J."/>
            <person name="Copetti D."/>
            <person name="Mohd Noor M.I."/>
            <person name="Ong R.C."/>
            <person name="Putra M."/>
            <person name="Sireger I.Z."/>
            <person name="Indrioko S."/>
            <person name="Kosugi Y."/>
            <person name="Izuno A."/>
            <person name="Isagi Y."/>
            <person name="Lee S.L."/>
            <person name="Shimizu K.K."/>
        </authorList>
    </citation>
    <scope>NUCLEOTIDE SEQUENCE [LARGE SCALE GENOMIC DNA]</scope>
    <source>
        <strain evidence="7">214</strain>
    </source>
</reference>
<feature type="region of interest" description="Disordered" evidence="6">
    <location>
        <begin position="183"/>
        <end position="229"/>
    </location>
</feature>
<evidence type="ECO:0000313" key="7">
    <source>
        <dbReference type="EMBL" id="GKV17874.1"/>
    </source>
</evidence>
<dbReference type="GO" id="GO:0006362">
    <property type="term" value="P:transcription elongation by RNA polymerase I"/>
    <property type="evidence" value="ECO:0007669"/>
    <property type="project" value="TreeGrafter"/>
</dbReference>